<dbReference type="GO" id="GO:0005737">
    <property type="term" value="C:cytoplasm"/>
    <property type="evidence" value="ECO:0007669"/>
    <property type="project" value="TreeGrafter"/>
</dbReference>
<comment type="caution">
    <text evidence="3">The sequence shown here is derived from an EMBL/GenBank/DDBJ whole genome shotgun (WGS) entry which is preliminary data.</text>
</comment>
<dbReference type="Pfam" id="PF21884">
    <property type="entry name" value="ZUO1-like_ZHD"/>
    <property type="match status" value="1"/>
</dbReference>
<dbReference type="PRINTS" id="PR00625">
    <property type="entry name" value="JDOMAIN"/>
</dbReference>
<gene>
    <name evidence="3" type="ORF">APLA_LOCUS14789</name>
</gene>
<feature type="domain" description="J" evidence="2">
    <location>
        <begin position="44"/>
        <end position="116"/>
    </location>
</feature>
<dbReference type="Pfam" id="PF00226">
    <property type="entry name" value="DnaJ"/>
    <property type="match status" value="1"/>
</dbReference>
<dbReference type="InterPro" id="IPR001623">
    <property type="entry name" value="DnaJ_domain"/>
</dbReference>
<evidence type="ECO:0000259" key="2">
    <source>
        <dbReference type="PROSITE" id="PS50076"/>
    </source>
</evidence>
<proteinExistence type="predicted"/>
<dbReference type="PROSITE" id="PS50076">
    <property type="entry name" value="DNAJ_2"/>
    <property type="match status" value="1"/>
</dbReference>
<sequence>MKWPNEVFYLRHDDINHPFESKRANRRQQLVSQRHLDNNYNMKCHYKVLNLREDAHPSEIKRAYRRRRIALQRYLENNLEMAEEEKEEKKKLLQLVQNAYEVLSDPQERAWYDDNREDILLGEGYYACDLEAFDVYRYFSPSCYEGFGDDPRGFYGVYAEVFYNLALEESIYLDDTDVTNIPKFGNSTTEYEQVREFYAYWMEFSTNNSYWNRGPHKILPCERNYINYTKLNLKLKENYQIRYMAQMERNEVIRRLVSFVRRKDKRIIEHDRSQKRKAKEERRF</sequence>
<evidence type="ECO:0000313" key="4">
    <source>
        <dbReference type="Proteomes" id="UP000494256"/>
    </source>
</evidence>
<name>A0A8S1B6H5_ARCPL</name>
<dbReference type="InterPro" id="IPR051964">
    <property type="entry name" value="Chaperone_stress_response"/>
</dbReference>
<keyword evidence="1" id="KW-0175">Coiled coil</keyword>
<dbReference type="OrthoDB" id="6093671at2759"/>
<evidence type="ECO:0000313" key="3">
    <source>
        <dbReference type="EMBL" id="CAB3254534.1"/>
    </source>
</evidence>
<dbReference type="SUPFAM" id="SSF46565">
    <property type="entry name" value="Chaperone J-domain"/>
    <property type="match status" value="1"/>
</dbReference>
<protein>
    <recommendedName>
        <fullName evidence="2">J domain-containing protein</fullName>
    </recommendedName>
</protein>
<dbReference type="AlphaFoldDB" id="A0A8S1B6H5"/>
<reference evidence="3 4" key="1">
    <citation type="submission" date="2020-04" db="EMBL/GenBank/DDBJ databases">
        <authorList>
            <person name="Wallbank WR R."/>
            <person name="Pardo Diaz C."/>
            <person name="Kozak K."/>
            <person name="Martin S."/>
            <person name="Jiggins C."/>
            <person name="Moest M."/>
            <person name="Warren A I."/>
            <person name="Byers J.R.P. K."/>
            <person name="Montejo-Kovacevich G."/>
            <person name="Yen C E."/>
        </authorList>
    </citation>
    <scope>NUCLEOTIDE SEQUENCE [LARGE SCALE GENOMIC DNA]</scope>
</reference>
<dbReference type="EMBL" id="CADEBD010000422">
    <property type="protein sequence ID" value="CAB3254534.1"/>
    <property type="molecule type" value="Genomic_DNA"/>
</dbReference>
<dbReference type="PANTHER" id="PTHR44029:SF1">
    <property type="entry name" value="DNAJ HOMOLOG SUBFAMILY C MEMBER 21"/>
    <property type="match status" value="1"/>
</dbReference>
<accession>A0A8S1B6H5</accession>
<feature type="coiled-coil region" evidence="1">
    <location>
        <begin position="71"/>
        <end position="102"/>
    </location>
</feature>
<dbReference type="Proteomes" id="UP000494256">
    <property type="component" value="Unassembled WGS sequence"/>
</dbReference>
<dbReference type="InterPro" id="IPR054076">
    <property type="entry name" value="ZUO1-like_ZHD"/>
</dbReference>
<dbReference type="PANTHER" id="PTHR44029">
    <property type="entry name" value="DNAJ HOMOLOG SUBFAMILY C MEMBER 21"/>
    <property type="match status" value="1"/>
</dbReference>
<dbReference type="Gene3D" id="1.10.287.110">
    <property type="entry name" value="DnaJ domain"/>
    <property type="match status" value="1"/>
</dbReference>
<organism evidence="3 4">
    <name type="scientific">Arctia plantaginis</name>
    <name type="common">Wood tiger moth</name>
    <name type="synonym">Phalaena plantaginis</name>
    <dbReference type="NCBI Taxonomy" id="874455"/>
    <lineage>
        <taxon>Eukaryota</taxon>
        <taxon>Metazoa</taxon>
        <taxon>Ecdysozoa</taxon>
        <taxon>Arthropoda</taxon>
        <taxon>Hexapoda</taxon>
        <taxon>Insecta</taxon>
        <taxon>Pterygota</taxon>
        <taxon>Neoptera</taxon>
        <taxon>Endopterygota</taxon>
        <taxon>Lepidoptera</taxon>
        <taxon>Glossata</taxon>
        <taxon>Ditrysia</taxon>
        <taxon>Noctuoidea</taxon>
        <taxon>Erebidae</taxon>
        <taxon>Arctiinae</taxon>
        <taxon>Arctia</taxon>
    </lineage>
</organism>
<dbReference type="CDD" id="cd06257">
    <property type="entry name" value="DnaJ"/>
    <property type="match status" value="1"/>
</dbReference>
<evidence type="ECO:0000256" key="1">
    <source>
        <dbReference type="SAM" id="Coils"/>
    </source>
</evidence>
<dbReference type="SMART" id="SM00271">
    <property type="entry name" value="DnaJ"/>
    <property type="match status" value="1"/>
</dbReference>
<dbReference type="InterPro" id="IPR036869">
    <property type="entry name" value="J_dom_sf"/>
</dbReference>